<organism evidence="1 2">
    <name type="scientific">Alteraurantiacibacter buctensis</name>
    <dbReference type="NCBI Taxonomy" id="1503981"/>
    <lineage>
        <taxon>Bacteria</taxon>
        <taxon>Pseudomonadati</taxon>
        <taxon>Pseudomonadota</taxon>
        <taxon>Alphaproteobacteria</taxon>
        <taxon>Sphingomonadales</taxon>
        <taxon>Erythrobacteraceae</taxon>
        <taxon>Alteraurantiacibacter</taxon>
    </lineage>
</organism>
<evidence type="ECO:0000313" key="1">
    <source>
        <dbReference type="EMBL" id="MXO72894.1"/>
    </source>
</evidence>
<evidence type="ECO:0000313" key="2">
    <source>
        <dbReference type="Proteomes" id="UP000466966"/>
    </source>
</evidence>
<dbReference type="AlphaFoldDB" id="A0A844Z2H8"/>
<protein>
    <submittedName>
        <fullName evidence="1">Uncharacterized protein</fullName>
    </submittedName>
</protein>
<dbReference type="OrthoDB" id="7597397at2"/>
<reference evidence="1 2" key="1">
    <citation type="submission" date="2019-12" db="EMBL/GenBank/DDBJ databases">
        <title>Genomic-based taxomic classification of the family Erythrobacteraceae.</title>
        <authorList>
            <person name="Xu L."/>
        </authorList>
    </citation>
    <scope>NUCLEOTIDE SEQUENCE [LARGE SCALE GENOMIC DNA]</scope>
    <source>
        <strain evidence="1 2">M0322</strain>
    </source>
</reference>
<dbReference type="RefSeq" id="WP_160772825.1">
    <property type="nucleotide sequence ID" value="NZ_WTYV01000006.1"/>
</dbReference>
<comment type="caution">
    <text evidence="1">The sequence shown here is derived from an EMBL/GenBank/DDBJ whole genome shotgun (WGS) entry which is preliminary data.</text>
</comment>
<proteinExistence type="predicted"/>
<keyword evidence="2" id="KW-1185">Reference proteome</keyword>
<name>A0A844Z2H8_9SPHN</name>
<dbReference type="EMBL" id="WTYV01000006">
    <property type="protein sequence ID" value="MXO72894.1"/>
    <property type="molecule type" value="Genomic_DNA"/>
</dbReference>
<dbReference type="Proteomes" id="UP000466966">
    <property type="component" value="Unassembled WGS sequence"/>
</dbReference>
<accession>A0A844Z2H8</accession>
<sequence>MTDPAALLPCPNPWCDGDKQEPWRSSGGWWRVGCQCGFDGPSARSPEEAIAAWNERTGQLVPRAAVEGAVLADALLSAADWRPFASAPKDGTVVIVFREDAGIFMAHYVEEDAHLSSPAHPPEGDCFWFSTQGEDLTSDLPTLWMPLDGLLTAALAQGSATDATD</sequence>
<gene>
    <name evidence="1" type="ORF">GRI99_14775</name>
</gene>